<comment type="caution">
    <text evidence="6">The sequence shown here is derived from an EMBL/GenBank/DDBJ whole genome shotgun (WGS) entry which is preliminary data.</text>
</comment>
<proteinExistence type="inferred from homology"/>
<keyword evidence="2 4" id="KW-0689">Ribosomal protein</keyword>
<comment type="subunit">
    <text evidence="4">Part of the 30S ribosomal subunit. Forms a tight heterodimer with protein bS6.</text>
</comment>
<keyword evidence="3 4" id="KW-0687">Ribonucleoprotein</keyword>
<evidence type="ECO:0000256" key="2">
    <source>
        <dbReference type="ARBA" id="ARBA00022980"/>
    </source>
</evidence>
<sequence>MAQPVKKKIRKSNKPCVFCVKKTEPDFKDIESLRVGLSNKDRIVSRLLTGLCQKHQKRLSMAVKRARHLALLPFDGRL</sequence>
<evidence type="ECO:0000256" key="3">
    <source>
        <dbReference type="ARBA" id="ARBA00023274"/>
    </source>
</evidence>
<reference evidence="6 7" key="1">
    <citation type="journal article" date="2016" name="Nat. Commun.">
        <title>Thousands of microbial genomes shed light on interconnected biogeochemical processes in an aquifer system.</title>
        <authorList>
            <person name="Anantharaman K."/>
            <person name="Brown C.T."/>
            <person name="Hug L.A."/>
            <person name="Sharon I."/>
            <person name="Castelle C.J."/>
            <person name="Probst A.J."/>
            <person name="Thomas B.C."/>
            <person name="Singh A."/>
            <person name="Wilkins M.J."/>
            <person name="Karaoz U."/>
            <person name="Brodie E.L."/>
            <person name="Williams K.H."/>
            <person name="Hubbard S.S."/>
            <person name="Banfield J.F."/>
        </authorList>
    </citation>
    <scope>NUCLEOTIDE SEQUENCE [LARGE SCALE GENOMIC DNA]</scope>
</reference>
<dbReference type="NCBIfam" id="TIGR00165">
    <property type="entry name" value="S18"/>
    <property type="match status" value="1"/>
</dbReference>
<dbReference type="GO" id="GO:0003735">
    <property type="term" value="F:structural constituent of ribosome"/>
    <property type="evidence" value="ECO:0007669"/>
    <property type="project" value="InterPro"/>
</dbReference>
<dbReference type="InterPro" id="IPR001648">
    <property type="entry name" value="Ribosomal_bS18"/>
</dbReference>
<dbReference type="InterPro" id="IPR036870">
    <property type="entry name" value="Ribosomal_bS18_sf"/>
</dbReference>
<dbReference type="HAMAP" id="MF_00270">
    <property type="entry name" value="Ribosomal_bS18"/>
    <property type="match status" value="1"/>
</dbReference>
<organism evidence="6 7">
    <name type="scientific">Candidatus Collierbacteria bacterium RIFCSPHIGHO2_02_FULL_49_10</name>
    <dbReference type="NCBI Taxonomy" id="1817723"/>
    <lineage>
        <taxon>Bacteria</taxon>
        <taxon>Candidatus Collieribacteriota</taxon>
    </lineage>
</organism>
<dbReference type="EMBL" id="MFAH01000072">
    <property type="protein sequence ID" value="OGD69836.1"/>
    <property type="molecule type" value="Genomic_DNA"/>
</dbReference>
<name>A0A1F5ERH2_9BACT</name>
<accession>A0A1F5ERH2</accession>
<dbReference type="SUPFAM" id="SSF46911">
    <property type="entry name" value="Ribosomal protein S18"/>
    <property type="match status" value="1"/>
</dbReference>
<evidence type="ECO:0000256" key="5">
    <source>
        <dbReference type="RuleBase" id="RU003910"/>
    </source>
</evidence>
<dbReference type="GO" id="GO:0070181">
    <property type="term" value="F:small ribosomal subunit rRNA binding"/>
    <property type="evidence" value="ECO:0007669"/>
    <property type="project" value="TreeGrafter"/>
</dbReference>
<gene>
    <name evidence="4" type="primary">rpsR</name>
    <name evidence="6" type="ORF">A3D09_00570</name>
</gene>
<dbReference type="PANTHER" id="PTHR13479">
    <property type="entry name" value="30S RIBOSOMAL PROTEIN S18"/>
    <property type="match status" value="1"/>
</dbReference>
<evidence type="ECO:0000256" key="4">
    <source>
        <dbReference type="HAMAP-Rule" id="MF_00270"/>
    </source>
</evidence>
<evidence type="ECO:0000313" key="7">
    <source>
        <dbReference type="Proteomes" id="UP000177390"/>
    </source>
</evidence>
<evidence type="ECO:0000256" key="1">
    <source>
        <dbReference type="ARBA" id="ARBA00005589"/>
    </source>
</evidence>
<dbReference type="Pfam" id="PF01084">
    <property type="entry name" value="Ribosomal_S18"/>
    <property type="match status" value="1"/>
</dbReference>
<dbReference type="GO" id="GO:0022627">
    <property type="term" value="C:cytosolic small ribosomal subunit"/>
    <property type="evidence" value="ECO:0007669"/>
    <property type="project" value="TreeGrafter"/>
</dbReference>
<dbReference type="GO" id="GO:0006412">
    <property type="term" value="P:translation"/>
    <property type="evidence" value="ECO:0007669"/>
    <property type="project" value="UniProtKB-UniRule"/>
</dbReference>
<dbReference type="Gene3D" id="4.10.640.10">
    <property type="entry name" value="Ribosomal protein S18"/>
    <property type="match status" value="1"/>
</dbReference>
<keyword evidence="4" id="KW-0699">rRNA-binding</keyword>
<keyword evidence="4" id="KW-0694">RNA-binding</keyword>
<protein>
    <recommendedName>
        <fullName evidence="4">Small ribosomal subunit protein bS18</fullName>
    </recommendedName>
</protein>
<dbReference type="AlphaFoldDB" id="A0A1F5ERH2"/>
<comment type="similarity">
    <text evidence="1 4 5">Belongs to the bacterial ribosomal protein bS18 family.</text>
</comment>
<comment type="function">
    <text evidence="4">Binds as a heterodimer with protein bS6 to the central domain of the 16S rRNA, where it helps stabilize the platform of the 30S subunit.</text>
</comment>
<dbReference type="PRINTS" id="PR00974">
    <property type="entry name" value="RIBOSOMALS18"/>
</dbReference>
<evidence type="ECO:0000313" key="6">
    <source>
        <dbReference type="EMBL" id="OGD69836.1"/>
    </source>
</evidence>
<dbReference type="Proteomes" id="UP000177390">
    <property type="component" value="Unassembled WGS sequence"/>
</dbReference>
<dbReference type="PANTHER" id="PTHR13479:SF40">
    <property type="entry name" value="SMALL RIBOSOMAL SUBUNIT PROTEIN BS18M"/>
    <property type="match status" value="1"/>
</dbReference>